<organism evidence="2 3">
    <name type="scientific">Candidatus Phocaeicola excrementipullorum</name>
    <dbReference type="NCBI Taxonomy" id="2838731"/>
    <lineage>
        <taxon>Bacteria</taxon>
        <taxon>Pseudomonadati</taxon>
        <taxon>Bacteroidota</taxon>
        <taxon>Bacteroidia</taxon>
        <taxon>Bacteroidales</taxon>
        <taxon>Bacteroidaceae</taxon>
        <taxon>Phocaeicola</taxon>
    </lineage>
</organism>
<accession>A0A948TNI6</accession>
<evidence type="ECO:0000313" key="2">
    <source>
        <dbReference type="EMBL" id="MBU3856494.1"/>
    </source>
</evidence>
<keyword evidence="1" id="KW-0812">Transmembrane</keyword>
<dbReference type="Proteomes" id="UP000784286">
    <property type="component" value="Unassembled WGS sequence"/>
</dbReference>
<gene>
    <name evidence="2" type="ORF">H9928_08070</name>
</gene>
<comment type="caution">
    <text evidence="2">The sequence shown here is derived from an EMBL/GenBank/DDBJ whole genome shotgun (WGS) entry which is preliminary data.</text>
</comment>
<reference evidence="2" key="2">
    <citation type="submission" date="2021-04" db="EMBL/GenBank/DDBJ databases">
        <authorList>
            <person name="Gilroy R."/>
        </authorList>
    </citation>
    <scope>NUCLEOTIDE SEQUENCE</scope>
    <source>
        <strain evidence="2">8470</strain>
    </source>
</reference>
<dbReference type="EMBL" id="JAHLFJ010000075">
    <property type="protein sequence ID" value="MBU3856494.1"/>
    <property type="molecule type" value="Genomic_DNA"/>
</dbReference>
<sequence length="63" mass="7059">MARGLFSRSSVLGGLVDLCALACIYMLWNPENTVLTVAFVIWGLVVAVDLVLTVYRLVFRRKK</sequence>
<evidence type="ECO:0000313" key="3">
    <source>
        <dbReference type="Proteomes" id="UP000784286"/>
    </source>
</evidence>
<keyword evidence="1" id="KW-1133">Transmembrane helix</keyword>
<feature type="transmembrane region" description="Helical" evidence="1">
    <location>
        <begin position="34"/>
        <end position="58"/>
    </location>
</feature>
<proteinExistence type="predicted"/>
<protein>
    <submittedName>
        <fullName evidence="2">Uncharacterized protein</fullName>
    </submittedName>
</protein>
<name>A0A948TNI6_9BACT</name>
<reference evidence="2" key="1">
    <citation type="journal article" date="2021" name="PeerJ">
        <title>Extensive microbial diversity within the chicken gut microbiome revealed by metagenomics and culture.</title>
        <authorList>
            <person name="Gilroy R."/>
            <person name="Ravi A."/>
            <person name="Getino M."/>
            <person name="Pursley I."/>
            <person name="Horton D.L."/>
            <person name="Alikhan N.F."/>
            <person name="Baker D."/>
            <person name="Gharbi K."/>
            <person name="Hall N."/>
            <person name="Watson M."/>
            <person name="Adriaenssens E.M."/>
            <person name="Foster-Nyarko E."/>
            <person name="Jarju S."/>
            <person name="Secka A."/>
            <person name="Antonio M."/>
            <person name="Oren A."/>
            <person name="Chaudhuri R.R."/>
            <person name="La Ragione R."/>
            <person name="Hildebrand F."/>
            <person name="Pallen M.J."/>
        </authorList>
    </citation>
    <scope>NUCLEOTIDE SEQUENCE</scope>
    <source>
        <strain evidence="2">8470</strain>
    </source>
</reference>
<keyword evidence="1" id="KW-0472">Membrane</keyword>
<evidence type="ECO:0000256" key="1">
    <source>
        <dbReference type="SAM" id="Phobius"/>
    </source>
</evidence>
<feature type="transmembrane region" description="Helical" evidence="1">
    <location>
        <begin position="12"/>
        <end position="28"/>
    </location>
</feature>
<dbReference type="AlphaFoldDB" id="A0A948TNI6"/>